<protein>
    <recommendedName>
        <fullName evidence="5">Nitroreductase family deazaflavin-dependent oxidoreductase</fullName>
    </recommendedName>
</protein>
<reference evidence="3" key="1">
    <citation type="submission" date="2021-01" db="EMBL/GenBank/DDBJ databases">
        <title>Whole genome shotgun sequence of Actinoplanes rishiriensis NBRC 108556.</title>
        <authorList>
            <person name="Komaki H."/>
            <person name="Tamura T."/>
        </authorList>
    </citation>
    <scope>NUCLEOTIDE SEQUENCE</scope>
    <source>
        <strain evidence="3">NBRC 108556</strain>
    </source>
</reference>
<organism evidence="3 4">
    <name type="scientific">Paractinoplanes rishiriensis</name>
    <dbReference type="NCBI Taxonomy" id="1050105"/>
    <lineage>
        <taxon>Bacteria</taxon>
        <taxon>Bacillati</taxon>
        <taxon>Actinomycetota</taxon>
        <taxon>Actinomycetes</taxon>
        <taxon>Micromonosporales</taxon>
        <taxon>Micromonosporaceae</taxon>
        <taxon>Paractinoplanes</taxon>
    </lineage>
</organism>
<dbReference type="GO" id="GO:0005886">
    <property type="term" value="C:plasma membrane"/>
    <property type="evidence" value="ECO:0007669"/>
    <property type="project" value="TreeGrafter"/>
</dbReference>
<evidence type="ECO:0000256" key="2">
    <source>
        <dbReference type="ARBA" id="ARBA00049106"/>
    </source>
</evidence>
<dbReference type="RefSeq" id="WP_239163402.1">
    <property type="nucleotide sequence ID" value="NZ_BOMV01000083.1"/>
</dbReference>
<dbReference type="InterPro" id="IPR012349">
    <property type="entry name" value="Split_barrel_FMN-bd"/>
</dbReference>
<comment type="similarity">
    <text evidence="1">Belongs to the F420H(2)-dependent quinone reductase family.</text>
</comment>
<accession>A0A919KBP4</accession>
<dbReference type="PANTHER" id="PTHR39428:SF1">
    <property type="entry name" value="F420H(2)-DEPENDENT QUINONE REDUCTASE RV1261C"/>
    <property type="match status" value="1"/>
</dbReference>
<dbReference type="Proteomes" id="UP000636960">
    <property type="component" value="Unassembled WGS sequence"/>
</dbReference>
<dbReference type="AlphaFoldDB" id="A0A919KBP4"/>
<dbReference type="InterPro" id="IPR004378">
    <property type="entry name" value="F420H2_quin_Rdtase"/>
</dbReference>
<evidence type="ECO:0000313" key="4">
    <source>
        <dbReference type="Proteomes" id="UP000636960"/>
    </source>
</evidence>
<keyword evidence="4" id="KW-1185">Reference proteome</keyword>
<comment type="caution">
    <text evidence="3">The sequence shown here is derived from an EMBL/GenBank/DDBJ whole genome shotgun (WGS) entry which is preliminary data.</text>
</comment>
<dbReference type="PANTHER" id="PTHR39428">
    <property type="entry name" value="F420H(2)-DEPENDENT QUINONE REDUCTASE RV1261C"/>
    <property type="match status" value="1"/>
</dbReference>
<proteinExistence type="inferred from homology"/>
<comment type="catalytic activity">
    <reaction evidence="2">
        <text>oxidized coenzyme F420-(gamma-L-Glu)(n) + a quinol + H(+) = reduced coenzyme F420-(gamma-L-Glu)(n) + a quinone</text>
        <dbReference type="Rhea" id="RHEA:39663"/>
        <dbReference type="Rhea" id="RHEA-COMP:12939"/>
        <dbReference type="Rhea" id="RHEA-COMP:14378"/>
        <dbReference type="ChEBI" id="CHEBI:15378"/>
        <dbReference type="ChEBI" id="CHEBI:24646"/>
        <dbReference type="ChEBI" id="CHEBI:132124"/>
        <dbReference type="ChEBI" id="CHEBI:133980"/>
        <dbReference type="ChEBI" id="CHEBI:139511"/>
    </reaction>
</comment>
<dbReference type="GO" id="GO:0070967">
    <property type="term" value="F:coenzyme F420 binding"/>
    <property type="evidence" value="ECO:0007669"/>
    <property type="project" value="TreeGrafter"/>
</dbReference>
<evidence type="ECO:0000256" key="1">
    <source>
        <dbReference type="ARBA" id="ARBA00008710"/>
    </source>
</evidence>
<evidence type="ECO:0008006" key="5">
    <source>
        <dbReference type="Google" id="ProtNLM"/>
    </source>
</evidence>
<gene>
    <name evidence="3" type="ORF">Ari01nite_78860</name>
</gene>
<dbReference type="GO" id="GO:0016491">
    <property type="term" value="F:oxidoreductase activity"/>
    <property type="evidence" value="ECO:0007669"/>
    <property type="project" value="InterPro"/>
</dbReference>
<dbReference type="Gene3D" id="2.30.110.10">
    <property type="entry name" value="Electron Transport, Fmn-binding Protein, Chain A"/>
    <property type="match status" value="1"/>
</dbReference>
<dbReference type="Pfam" id="PF04075">
    <property type="entry name" value="F420H2_quin_red"/>
    <property type="match status" value="1"/>
</dbReference>
<name>A0A919KBP4_9ACTN</name>
<dbReference type="SUPFAM" id="SSF50475">
    <property type="entry name" value="FMN-binding split barrel"/>
    <property type="match status" value="1"/>
</dbReference>
<dbReference type="NCBIfam" id="TIGR00026">
    <property type="entry name" value="hi_GC_TIGR00026"/>
    <property type="match status" value="1"/>
</dbReference>
<evidence type="ECO:0000313" key="3">
    <source>
        <dbReference type="EMBL" id="GIF00422.1"/>
    </source>
</evidence>
<sequence length="135" mass="14769">MSDFNTAIIDEFRHNEGRVGGMFEGSTLVLITTTGARSGRPHTVPLGYLEIDGRAVVIGSAGGGPRHPAWYHNIRQDPAVTVEIKTETYEATAEILSGAERDEMFAKVSAIEPGYGEYQKGTTRRIPVVVLHRRS</sequence>
<dbReference type="EMBL" id="BOMV01000083">
    <property type="protein sequence ID" value="GIF00422.1"/>
    <property type="molecule type" value="Genomic_DNA"/>
</dbReference>